<keyword evidence="1" id="KW-0732">Signal</keyword>
<dbReference type="OrthoDB" id="5974854at2"/>
<feature type="signal peptide" evidence="1">
    <location>
        <begin position="1"/>
        <end position="34"/>
    </location>
</feature>
<dbReference type="EMBL" id="SAWZ01000004">
    <property type="protein sequence ID" value="RXR06132.1"/>
    <property type="molecule type" value="Genomic_DNA"/>
</dbReference>
<evidence type="ECO:0000313" key="2">
    <source>
        <dbReference type="EMBL" id="RXR06132.1"/>
    </source>
</evidence>
<organism evidence="2 3">
    <name type="scientific">Pseudoxanthomonas composti</name>
    <dbReference type="NCBI Taxonomy" id="2137479"/>
    <lineage>
        <taxon>Bacteria</taxon>
        <taxon>Pseudomonadati</taxon>
        <taxon>Pseudomonadota</taxon>
        <taxon>Gammaproteobacteria</taxon>
        <taxon>Lysobacterales</taxon>
        <taxon>Lysobacteraceae</taxon>
        <taxon>Pseudoxanthomonas</taxon>
    </lineage>
</organism>
<gene>
    <name evidence="2" type="ORF">EPA99_09865</name>
</gene>
<dbReference type="Proteomes" id="UP000289784">
    <property type="component" value="Unassembled WGS sequence"/>
</dbReference>
<accession>A0A4Q1JXU0</accession>
<keyword evidence="3" id="KW-1185">Reference proteome</keyword>
<evidence type="ECO:0000313" key="3">
    <source>
        <dbReference type="Proteomes" id="UP000289784"/>
    </source>
</evidence>
<dbReference type="RefSeq" id="WP_129471043.1">
    <property type="nucleotide sequence ID" value="NZ_SAWZ01000004.1"/>
</dbReference>
<dbReference type="AlphaFoldDB" id="A0A4Q1JXU0"/>
<protein>
    <recommendedName>
        <fullName evidence="4">DUF2946 domain-containing protein</fullName>
    </recommendedName>
</protein>
<evidence type="ECO:0008006" key="4">
    <source>
        <dbReference type="Google" id="ProtNLM"/>
    </source>
</evidence>
<sequence>MPPSPRPLRFLHRVLRLPALALLLLAVLSNPVLAAIGDLHETASASQDHLHAVQDHTDPSANGADADEAGDLLHALMHAAHCCGHLVAIPSRFVLTATTLPPHAPPSGAVFAMRSQTTELALRPPITA</sequence>
<comment type="caution">
    <text evidence="2">The sequence shown here is derived from an EMBL/GenBank/DDBJ whole genome shotgun (WGS) entry which is preliminary data.</text>
</comment>
<feature type="chain" id="PRO_5020802416" description="DUF2946 domain-containing protein" evidence="1">
    <location>
        <begin position="35"/>
        <end position="128"/>
    </location>
</feature>
<proteinExistence type="predicted"/>
<name>A0A4Q1JXU0_9GAMM</name>
<evidence type="ECO:0000256" key="1">
    <source>
        <dbReference type="SAM" id="SignalP"/>
    </source>
</evidence>
<reference evidence="2 3" key="1">
    <citation type="submission" date="2019-01" db="EMBL/GenBank/DDBJ databases">
        <title>Pseudoxanthomonas composti sp. nov., isolated from compost.</title>
        <authorList>
            <person name="Yang G."/>
        </authorList>
    </citation>
    <scope>NUCLEOTIDE SEQUENCE [LARGE SCALE GENOMIC DNA]</scope>
    <source>
        <strain evidence="2 3">GSS15</strain>
    </source>
</reference>